<evidence type="ECO:0000256" key="1">
    <source>
        <dbReference type="ARBA" id="ARBA00004123"/>
    </source>
</evidence>
<evidence type="ECO:0000256" key="4">
    <source>
        <dbReference type="ARBA" id="ARBA00007573"/>
    </source>
</evidence>
<comment type="subcellular location">
    <subcellularLocation>
        <location evidence="2">Cytoplasm</location>
    </subcellularLocation>
    <subcellularLocation>
        <location evidence="1">Nucleus</location>
    </subcellularLocation>
</comment>
<dbReference type="GO" id="GO:0033588">
    <property type="term" value="C:elongator holoenzyme complex"/>
    <property type="evidence" value="ECO:0007669"/>
    <property type="project" value="InterPro"/>
</dbReference>
<evidence type="ECO:0000256" key="6">
    <source>
        <dbReference type="ARBA" id="ARBA00022490"/>
    </source>
</evidence>
<dbReference type="PANTHER" id="PTHR12896:SF1">
    <property type="entry name" value="ELONGATOR COMPLEX PROTEIN 4"/>
    <property type="match status" value="1"/>
</dbReference>
<comment type="pathway">
    <text evidence="3">tRNA modification; 5-methoxycarbonylmethyl-2-thiouridine-tRNA biosynthesis.</text>
</comment>
<keyword evidence="6" id="KW-0963">Cytoplasm</keyword>
<evidence type="ECO:0000256" key="5">
    <source>
        <dbReference type="ARBA" id="ARBA00020265"/>
    </source>
</evidence>
<reference evidence="9" key="1">
    <citation type="journal article" date="2021" name="Open Biol.">
        <title>Shared evolutionary footprints suggest mitochondrial oxidative damage underlies multiple complex I losses in fungi.</title>
        <authorList>
            <person name="Schikora-Tamarit M.A."/>
            <person name="Marcet-Houben M."/>
            <person name="Nosek J."/>
            <person name="Gabaldon T."/>
        </authorList>
    </citation>
    <scope>NUCLEOTIDE SEQUENCE</scope>
    <source>
        <strain evidence="9">NCAIM Y.01608</strain>
    </source>
</reference>
<dbReference type="GO" id="GO:0005737">
    <property type="term" value="C:cytoplasm"/>
    <property type="evidence" value="ECO:0007669"/>
    <property type="project" value="UniProtKB-SubCell"/>
</dbReference>
<keyword evidence="8" id="KW-0539">Nucleus</keyword>
<dbReference type="GO" id="GO:0008023">
    <property type="term" value="C:transcription elongation factor complex"/>
    <property type="evidence" value="ECO:0007669"/>
    <property type="project" value="TreeGrafter"/>
</dbReference>
<evidence type="ECO:0000256" key="8">
    <source>
        <dbReference type="ARBA" id="ARBA00023242"/>
    </source>
</evidence>
<evidence type="ECO:0000313" key="9">
    <source>
        <dbReference type="EMBL" id="KAH3660948.1"/>
    </source>
</evidence>
<dbReference type="InterPro" id="IPR008728">
    <property type="entry name" value="Elongator_complex_protein_4"/>
</dbReference>
<evidence type="ECO:0000256" key="2">
    <source>
        <dbReference type="ARBA" id="ARBA00004496"/>
    </source>
</evidence>
<proteinExistence type="inferred from homology"/>
<name>A0A9P8SZP7_9ASCO</name>
<dbReference type="Pfam" id="PF05625">
    <property type="entry name" value="PAXNEB"/>
    <property type="match status" value="1"/>
</dbReference>
<protein>
    <recommendedName>
        <fullName evidence="5">Elongator complex protein 4</fullName>
    </recommendedName>
</protein>
<dbReference type="CDD" id="cd19494">
    <property type="entry name" value="Elp4"/>
    <property type="match status" value="1"/>
</dbReference>
<dbReference type="InterPro" id="IPR027417">
    <property type="entry name" value="P-loop_NTPase"/>
</dbReference>
<gene>
    <name evidence="9" type="ORF">OGATHE_005280</name>
</gene>
<evidence type="ECO:0000256" key="3">
    <source>
        <dbReference type="ARBA" id="ARBA00005043"/>
    </source>
</evidence>
<dbReference type="EMBL" id="JAEUBD010001468">
    <property type="protein sequence ID" value="KAH3660948.1"/>
    <property type="molecule type" value="Genomic_DNA"/>
</dbReference>
<dbReference type="Proteomes" id="UP000788993">
    <property type="component" value="Unassembled WGS sequence"/>
</dbReference>
<dbReference type="AlphaFoldDB" id="A0A9P8SZP7"/>
<evidence type="ECO:0000313" key="10">
    <source>
        <dbReference type="Proteomes" id="UP000788993"/>
    </source>
</evidence>
<reference evidence="9" key="2">
    <citation type="submission" date="2021-01" db="EMBL/GenBank/DDBJ databases">
        <authorList>
            <person name="Schikora-Tamarit M.A."/>
        </authorList>
    </citation>
    <scope>NUCLEOTIDE SEQUENCE</scope>
    <source>
        <strain evidence="9">NCAIM Y.01608</strain>
    </source>
</reference>
<keyword evidence="10" id="KW-1185">Reference proteome</keyword>
<sequence length="403" mass="45252">MSFRRRGEIVSGPTSQLVGARAPSSLISRATPNRGAGEYVSRAASAGGTPKRNSENALANHVGVKPSILTSQPCISTGSSDIDSVLGHQGLPLGSSLLIEETGTTDFASTLTKLFLAQGIAHNRINPSQPNTHDVLVGLDQNWAKGFPGIYKGSKERKKEKVQQNESKVSVSNIVNQNNDLKIAWRYGLNQRKNESHDDTIDQYPHYNNQFDITSVLTVAPGPHELTCIPNDNFSRILKRIEDTVIKQPSKIVRIAVPLFLNPLVYQNETSAPEILRFVHGLKQILKKYPNQVALFMTINLDLYPRNNPLIGYIELLFDSVIELRPFDPQLHDLMERVYKNQPAKLKHGHLNVYKLPILSESGLMCVQEMEYSFKNGRRRFEIEKWSIPVEDEETTDDKKLEF</sequence>
<keyword evidence="7" id="KW-0819">tRNA processing</keyword>
<comment type="caution">
    <text evidence="9">The sequence shown here is derived from an EMBL/GenBank/DDBJ whole genome shotgun (WGS) entry which is preliminary data.</text>
</comment>
<dbReference type="Gene3D" id="3.40.50.300">
    <property type="entry name" value="P-loop containing nucleotide triphosphate hydrolases"/>
    <property type="match status" value="1"/>
</dbReference>
<organism evidence="9 10">
    <name type="scientific">Ogataea polymorpha</name>
    <dbReference type="NCBI Taxonomy" id="460523"/>
    <lineage>
        <taxon>Eukaryota</taxon>
        <taxon>Fungi</taxon>
        <taxon>Dikarya</taxon>
        <taxon>Ascomycota</taxon>
        <taxon>Saccharomycotina</taxon>
        <taxon>Pichiomycetes</taxon>
        <taxon>Pichiales</taxon>
        <taxon>Pichiaceae</taxon>
        <taxon>Ogataea</taxon>
    </lineage>
</organism>
<evidence type="ECO:0000256" key="7">
    <source>
        <dbReference type="ARBA" id="ARBA00022694"/>
    </source>
</evidence>
<dbReference type="PANTHER" id="PTHR12896">
    <property type="entry name" value="PAX6 NEIGHBOR PROTEIN PAXNEB"/>
    <property type="match status" value="1"/>
</dbReference>
<accession>A0A9P8SZP7</accession>
<dbReference type="GO" id="GO:0002098">
    <property type="term" value="P:tRNA wobble uridine modification"/>
    <property type="evidence" value="ECO:0007669"/>
    <property type="project" value="InterPro"/>
</dbReference>
<comment type="similarity">
    <text evidence="4">Belongs to the ELP4 family.</text>
</comment>